<proteinExistence type="predicted"/>
<dbReference type="PROSITE" id="PS51257">
    <property type="entry name" value="PROKAR_LIPOPROTEIN"/>
    <property type="match status" value="1"/>
</dbReference>
<dbReference type="KEGG" id="pbs:Plabr_4492"/>
<feature type="signal peptide" evidence="1">
    <location>
        <begin position="1"/>
        <end position="20"/>
    </location>
</feature>
<organism evidence="2 3">
    <name type="scientific">Rubinisphaera brasiliensis (strain ATCC 49424 / DSM 5305 / JCM 21570 / IAM 15109 / NBRC 103401 / IFAM 1448)</name>
    <name type="common">Planctomyces brasiliensis</name>
    <dbReference type="NCBI Taxonomy" id="756272"/>
    <lineage>
        <taxon>Bacteria</taxon>
        <taxon>Pseudomonadati</taxon>
        <taxon>Planctomycetota</taxon>
        <taxon>Planctomycetia</taxon>
        <taxon>Planctomycetales</taxon>
        <taxon>Planctomycetaceae</taxon>
        <taxon>Rubinisphaera</taxon>
    </lineage>
</organism>
<gene>
    <name evidence="2" type="ordered locus">Plabr_4492</name>
</gene>
<reference evidence="3" key="1">
    <citation type="submission" date="2011-02" db="EMBL/GenBank/DDBJ databases">
        <title>The complete genome of Planctomyces brasiliensis DSM 5305.</title>
        <authorList>
            <person name="Lucas S."/>
            <person name="Copeland A."/>
            <person name="Lapidus A."/>
            <person name="Bruce D."/>
            <person name="Goodwin L."/>
            <person name="Pitluck S."/>
            <person name="Kyrpides N."/>
            <person name="Mavromatis K."/>
            <person name="Pagani I."/>
            <person name="Ivanova N."/>
            <person name="Ovchinnikova G."/>
            <person name="Lu M."/>
            <person name="Detter J.C."/>
            <person name="Han C."/>
            <person name="Land M."/>
            <person name="Hauser L."/>
            <person name="Markowitz V."/>
            <person name="Cheng J.-F."/>
            <person name="Hugenholtz P."/>
            <person name="Woyke T."/>
            <person name="Wu D."/>
            <person name="Tindall B."/>
            <person name="Pomrenke H.G."/>
            <person name="Brambilla E."/>
            <person name="Klenk H.-P."/>
            <person name="Eisen J.A."/>
        </authorList>
    </citation>
    <scope>NUCLEOTIDE SEQUENCE [LARGE SCALE GENOMIC DNA]</scope>
    <source>
        <strain evidence="3">ATCC 49424 / DSM 5305 / JCM 21570 / IAM 15109 / NBRC 103401 / IFAM 1448</strain>
    </source>
</reference>
<evidence type="ECO:0008006" key="4">
    <source>
        <dbReference type="Google" id="ProtNLM"/>
    </source>
</evidence>
<keyword evidence="3" id="KW-1185">Reference proteome</keyword>
<protein>
    <recommendedName>
        <fullName evidence="4">Carboxypeptidase regulatory-like domain-containing protein</fullName>
    </recommendedName>
</protein>
<dbReference type="RefSeq" id="WP_013630768.1">
    <property type="nucleotide sequence ID" value="NC_015174.1"/>
</dbReference>
<evidence type="ECO:0000313" key="3">
    <source>
        <dbReference type="Proteomes" id="UP000006860"/>
    </source>
</evidence>
<dbReference type="Proteomes" id="UP000006860">
    <property type="component" value="Chromosome"/>
</dbReference>
<evidence type="ECO:0000313" key="2">
    <source>
        <dbReference type="EMBL" id="ADY62063.1"/>
    </source>
</evidence>
<evidence type="ECO:0000256" key="1">
    <source>
        <dbReference type="SAM" id="SignalP"/>
    </source>
</evidence>
<dbReference type="HOGENOM" id="CLU_1795050_0_0_0"/>
<dbReference type="STRING" id="756272.Plabr_4492"/>
<dbReference type="EMBL" id="CP002546">
    <property type="protein sequence ID" value="ADY62063.1"/>
    <property type="molecule type" value="Genomic_DNA"/>
</dbReference>
<dbReference type="AlphaFoldDB" id="F0SLF7"/>
<dbReference type="OrthoDB" id="287951at2"/>
<name>F0SLF7_RUBBR</name>
<sequence>MLSKLPLCLAGLLMAGLAGCGSGDAREYGKLTGIVTLQGKPAPAGTIISFLNAENGAATSAQIFDGGNYAVQRAVTGTYSVAFVPQGNLAAQPSDPDAYMKQIKEGNYQEPATDSIIPEKFRTPESSGLTVTVETGENTHDFNL</sequence>
<keyword evidence="1" id="KW-0732">Signal</keyword>
<feature type="chain" id="PRO_5003256439" description="Carboxypeptidase regulatory-like domain-containing protein" evidence="1">
    <location>
        <begin position="21"/>
        <end position="144"/>
    </location>
</feature>
<accession>F0SLF7</accession>